<dbReference type="SMART" id="SM01196">
    <property type="entry name" value="FERM_C"/>
    <property type="match status" value="1"/>
</dbReference>
<evidence type="ECO:0000256" key="1">
    <source>
        <dbReference type="SAM" id="Phobius"/>
    </source>
</evidence>
<dbReference type="InterPro" id="IPR035963">
    <property type="entry name" value="FERM_2"/>
</dbReference>
<dbReference type="SUPFAM" id="SSF54236">
    <property type="entry name" value="Ubiquitin-like"/>
    <property type="match status" value="1"/>
</dbReference>
<name>A0AAF3J3Q3_9BILA</name>
<dbReference type="Pfam" id="PF09379">
    <property type="entry name" value="FERM_N"/>
    <property type="match status" value="1"/>
</dbReference>
<dbReference type="Pfam" id="PF00373">
    <property type="entry name" value="FERM_M"/>
    <property type="match status" value="1"/>
</dbReference>
<keyword evidence="1" id="KW-0812">Transmembrane</keyword>
<dbReference type="InterPro" id="IPR019749">
    <property type="entry name" value="Band_41_domain"/>
</dbReference>
<proteinExistence type="predicted"/>
<dbReference type="GO" id="GO:0005856">
    <property type="term" value="C:cytoskeleton"/>
    <property type="evidence" value="ECO:0007669"/>
    <property type="project" value="TreeGrafter"/>
</dbReference>
<dbReference type="FunFam" id="1.20.80.10:FF:000006">
    <property type="entry name" value="FERM domain-containing protein 5 isoform X1"/>
    <property type="match status" value="1"/>
</dbReference>
<dbReference type="Gene3D" id="3.10.20.90">
    <property type="entry name" value="Phosphatidylinositol 3-kinase Catalytic Subunit, Chain A, domain 1"/>
    <property type="match status" value="1"/>
</dbReference>
<dbReference type="WBParaSite" id="MBELARI_LOCUS14283">
    <property type="protein sequence ID" value="MBELARI_LOCUS14283"/>
    <property type="gene ID" value="MBELARI_LOCUS14283"/>
</dbReference>
<dbReference type="InterPro" id="IPR011993">
    <property type="entry name" value="PH-like_dom_sf"/>
</dbReference>
<evidence type="ECO:0000259" key="2">
    <source>
        <dbReference type="PROSITE" id="PS50057"/>
    </source>
</evidence>
<feature type="domain" description="FERM" evidence="2">
    <location>
        <begin position="13"/>
        <end position="326"/>
    </location>
</feature>
<dbReference type="Gene3D" id="2.30.29.30">
    <property type="entry name" value="Pleckstrin-homology domain (PH domain)/Phosphotyrosine-binding domain (PTB)"/>
    <property type="match status" value="1"/>
</dbReference>
<dbReference type="CDD" id="cd14473">
    <property type="entry name" value="FERM_B-lobe"/>
    <property type="match status" value="1"/>
</dbReference>
<dbReference type="Pfam" id="PF09380">
    <property type="entry name" value="FERM_C"/>
    <property type="match status" value="1"/>
</dbReference>
<dbReference type="PANTHER" id="PTHR23280:SF32">
    <property type="entry name" value="FI22325P1"/>
    <property type="match status" value="1"/>
</dbReference>
<keyword evidence="3" id="KW-1185">Reference proteome</keyword>
<dbReference type="SMART" id="SM00295">
    <property type="entry name" value="B41"/>
    <property type="match status" value="1"/>
</dbReference>
<dbReference type="PROSITE" id="PS50057">
    <property type="entry name" value="FERM_3"/>
    <property type="match status" value="1"/>
</dbReference>
<dbReference type="InterPro" id="IPR019748">
    <property type="entry name" value="FERM_central"/>
</dbReference>
<dbReference type="PANTHER" id="PTHR23280">
    <property type="entry name" value="4.1 G PROTEIN"/>
    <property type="match status" value="1"/>
</dbReference>
<dbReference type="Proteomes" id="UP000887575">
    <property type="component" value="Unassembled WGS sequence"/>
</dbReference>
<feature type="transmembrane region" description="Helical" evidence="1">
    <location>
        <begin position="549"/>
        <end position="571"/>
    </location>
</feature>
<protein>
    <submittedName>
        <fullName evidence="4">FERM domain-containing protein</fullName>
    </submittedName>
</protein>
<dbReference type="InterPro" id="IPR018979">
    <property type="entry name" value="FERM_N"/>
</dbReference>
<sequence>MGIFRFGAKKKVIKVAVQLLDDTETITSEFKRSEPAQAILDYVLETMNIKETDYFGLRYQDHDRHRYWVDLSKPISHMAKQFKFPDTLTLRLRFRFYPNDPHMLREEITRYQLFVQLQRDLLHGRLYCPQGTAAHLAALVLQSQLGDYDEAIHGELYASKYKLLLKQTPKIEEKIEELHREMSGKCSASEAELEFLERACELDTYGFDPYTVKDRREPIQSIFLGATHRGVIIYKGNVKAHQIEWKQLVKVDYLAQELRLTPTDDYIPPTSTLNLNLTNDETQKEKMIPLKEKRKSTIKFLCPNQVFAKHLWTHILSQQAFFTDASASTVKQRFSKPRIPLLGRGSSFSFPSRRVLHEIEILNDSTPRLDVSFLRYSLPRQEPRLEATWLNKTHQSTLINGHLSRLTEKSTNENISKVETRESLLLEMERLVKEPRNHSEQSAQTQDGNEIQIVPLQIIPTFSTTKPLILENKFTVEEKTSVISEEIGEPLLTSTPTNAQMIRRGNHLTENLPQNSTISPINGHSKINGNSIKKTKSVNSIERNSTQRIVNAIFISLLFLLLFATLMIAFFEHRSTSDWFSSNEAISRIRQHYYEPARKSLIALYARVIPQR</sequence>
<dbReference type="GO" id="GO:0031032">
    <property type="term" value="P:actomyosin structure organization"/>
    <property type="evidence" value="ECO:0007669"/>
    <property type="project" value="TreeGrafter"/>
</dbReference>
<dbReference type="Gene3D" id="1.20.80.10">
    <property type="match status" value="1"/>
</dbReference>
<keyword evidence="1" id="KW-0472">Membrane</keyword>
<dbReference type="SUPFAM" id="SSF47031">
    <property type="entry name" value="Second domain of FERM"/>
    <property type="match status" value="1"/>
</dbReference>
<dbReference type="InterPro" id="IPR014352">
    <property type="entry name" value="FERM/acyl-CoA-bd_prot_sf"/>
</dbReference>
<accession>A0AAF3J3Q3</accession>
<dbReference type="PRINTS" id="PR00935">
    <property type="entry name" value="BAND41"/>
</dbReference>
<keyword evidence="1" id="KW-1133">Transmembrane helix</keyword>
<dbReference type="InterPro" id="IPR018980">
    <property type="entry name" value="FERM_PH-like_C"/>
</dbReference>
<dbReference type="AlphaFoldDB" id="A0AAF3J3Q3"/>
<dbReference type="InterPro" id="IPR029071">
    <property type="entry name" value="Ubiquitin-like_domsf"/>
</dbReference>
<evidence type="ECO:0000313" key="4">
    <source>
        <dbReference type="WBParaSite" id="MBELARI_LOCUS14283"/>
    </source>
</evidence>
<dbReference type="InterPro" id="IPR000299">
    <property type="entry name" value="FERM_domain"/>
</dbReference>
<reference evidence="4" key="1">
    <citation type="submission" date="2024-02" db="UniProtKB">
        <authorList>
            <consortium name="WormBaseParasite"/>
        </authorList>
    </citation>
    <scope>IDENTIFICATION</scope>
</reference>
<dbReference type="SUPFAM" id="SSF50729">
    <property type="entry name" value="PH domain-like"/>
    <property type="match status" value="1"/>
</dbReference>
<evidence type="ECO:0000313" key="3">
    <source>
        <dbReference type="Proteomes" id="UP000887575"/>
    </source>
</evidence>
<organism evidence="3 4">
    <name type="scientific">Mesorhabditis belari</name>
    <dbReference type="NCBI Taxonomy" id="2138241"/>
    <lineage>
        <taxon>Eukaryota</taxon>
        <taxon>Metazoa</taxon>
        <taxon>Ecdysozoa</taxon>
        <taxon>Nematoda</taxon>
        <taxon>Chromadorea</taxon>
        <taxon>Rhabditida</taxon>
        <taxon>Rhabditina</taxon>
        <taxon>Rhabditomorpha</taxon>
        <taxon>Rhabditoidea</taxon>
        <taxon>Rhabditidae</taxon>
        <taxon>Mesorhabditinae</taxon>
        <taxon>Mesorhabditis</taxon>
    </lineage>
</organism>